<name>D7CPE6_SYNLT</name>
<sequence length="171" mass="18740">MAQPRLTIVPCTLAQANEYIRRYHRHHGPVRGHKFSLAVADESGQIRGVATIGRPVARGLDDGWTLEVTRVATDGCPNACSALYAAAWRAARALGYRRLVTYTLTTESGSSLLGAGYKCIGLAGGGTWNRPNCGRSRLDKHPLEKKLRWEVSDRRPYLQNEDVGGIIPNEA</sequence>
<dbReference type="AlphaFoldDB" id="D7CPE6"/>
<organism evidence="1 2">
    <name type="scientific">Syntrophothermus lipocalidus (strain DSM 12680 / TGB-C1)</name>
    <dbReference type="NCBI Taxonomy" id="643648"/>
    <lineage>
        <taxon>Bacteria</taxon>
        <taxon>Bacillati</taxon>
        <taxon>Bacillota</taxon>
        <taxon>Clostridia</taxon>
        <taxon>Eubacteriales</taxon>
        <taxon>Syntrophomonadaceae</taxon>
        <taxon>Syntrophothermus</taxon>
    </lineage>
</organism>
<dbReference type="InterPro" id="IPR053780">
    <property type="entry name" value="Gp66-like"/>
</dbReference>
<reference evidence="2" key="1">
    <citation type="journal article" date="2010" name="Stand. Genomic Sci.">
        <title>Complete genome sequence of Syntrophothermus lipocalidus type strain (TGB-C1T).</title>
        <authorList>
            <consortium name="US DOE Joint Genome Institute (JGI-PGF)"/>
            <person name="Djao O."/>
            <person name="Zhang X."/>
            <person name="Lucas S."/>
            <person name="Lapidus A."/>
            <person name="Glavina Del Rio T."/>
            <person name="Nolan M."/>
            <person name="Tice H."/>
            <person name="Cheng J."/>
            <person name="Han C."/>
            <person name="Tapia R."/>
            <person name="Goodwin L."/>
            <person name="Pitluck S."/>
            <person name="Liolios K."/>
            <person name="Ivanova N."/>
            <person name="Mavromatis K."/>
            <person name="Mikhailova N."/>
            <person name="Ovchinnikova G."/>
            <person name="Pati A."/>
            <person name="Brambilla E."/>
            <person name="Chen A."/>
            <person name="Palaniappan K."/>
            <person name="Land M."/>
            <person name="Hauser L."/>
            <person name="Chang Y."/>
            <person name="Jeffries C."/>
            <person name="Rohde M."/>
            <person name="Sikorski J."/>
            <person name="Spring S."/>
            <person name="Goker M."/>
            <person name="Detter J."/>
            <person name="Woyke T."/>
            <person name="Bristow J."/>
            <person name="Eisen J."/>
            <person name="Markowitz V."/>
            <person name="Hugenholtz P."/>
            <person name="Kyrpides N."/>
            <person name="Klenk H."/>
        </authorList>
    </citation>
    <scope>NUCLEOTIDE SEQUENCE [LARGE SCALE GENOMIC DNA]</scope>
    <source>
        <strain evidence="2">DSM 12680 / TGB-C1</strain>
    </source>
</reference>
<keyword evidence="2" id="KW-1185">Reference proteome</keyword>
<reference evidence="1 2" key="2">
    <citation type="journal article" date="2010" name="Stand. Genomic Sci.">
        <title>Complete genome sequence of Syntrophothermus lipocalidus type strain (TGB-C1).</title>
        <authorList>
            <person name="Djao O.D."/>
            <person name="Zhang X."/>
            <person name="Lucas S."/>
            <person name="Lapidus A."/>
            <person name="Del Rio T.G."/>
            <person name="Nolan M."/>
            <person name="Tice H."/>
            <person name="Cheng J.F."/>
            <person name="Han C."/>
            <person name="Tapia R."/>
            <person name="Goodwin L."/>
            <person name="Pitluck S."/>
            <person name="Liolios K."/>
            <person name="Ivanova N."/>
            <person name="Mavromatis K."/>
            <person name="Mikhailova N."/>
            <person name="Ovchinnikova G."/>
            <person name="Pati A."/>
            <person name="Brambilla E."/>
            <person name="Chen A."/>
            <person name="Palaniappan K."/>
            <person name="Land M."/>
            <person name="Hauser L."/>
            <person name="Chang Y.J."/>
            <person name="Jeffries C.D."/>
            <person name="Rohde M."/>
            <person name="Sikorski J."/>
            <person name="Spring S."/>
            <person name="Goker M."/>
            <person name="Detter J.C."/>
            <person name="Woyke T."/>
            <person name="Bristow J."/>
            <person name="Eisen J.A."/>
            <person name="Markowitz V."/>
            <person name="Hugenholtz P."/>
            <person name="Kyrpides N.C."/>
            <person name="Klenk H.P."/>
        </authorList>
    </citation>
    <scope>NUCLEOTIDE SEQUENCE [LARGE SCALE GENOMIC DNA]</scope>
    <source>
        <strain evidence="2">DSM 12680 / TGB-C1</strain>
    </source>
</reference>
<dbReference type="HOGENOM" id="CLU_102491_0_0_9"/>
<dbReference type="STRING" id="643648.Slip_1826"/>
<dbReference type="RefSeq" id="WP_013175983.1">
    <property type="nucleotide sequence ID" value="NC_014220.1"/>
</dbReference>
<dbReference type="NCBIfam" id="NF045478">
    <property type="entry name" value="XF1762_fam"/>
    <property type="match status" value="1"/>
</dbReference>
<proteinExistence type="predicted"/>
<dbReference type="EMBL" id="CP002048">
    <property type="protein sequence ID" value="ADI02581.1"/>
    <property type="molecule type" value="Genomic_DNA"/>
</dbReference>
<dbReference type="OrthoDB" id="1653618at2"/>
<accession>D7CPE6</accession>
<dbReference type="eggNOG" id="ENOG503067M">
    <property type="taxonomic scope" value="Bacteria"/>
</dbReference>
<dbReference type="Proteomes" id="UP000000378">
    <property type="component" value="Chromosome"/>
</dbReference>
<evidence type="ECO:0000313" key="1">
    <source>
        <dbReference type="EMBL" id="ADI02581.1"/>
    </source>
</evidence>
<evidence type="ECO:0000313" key="2">
    <source>
        <dbReference type="Proteomes" id="UP000000378"/>
    </source>
</evidence>
<gene>
    <name evidence="1" type="ordered locus">Slip_1826</name>
</gene>
<evidence type="ECO:0008006" key="3">
    <source>
        <dbReference type="Google" id="ProtNLM"/>
    </source>
</evidence>
<dbReference type="KEGG" id="slp:Slip_1826"/>
<protein>
    <recommendedName>
        <fullName evidence="3">GCN5-related N-acetyltransferase</fullName>
    </recommendedName>
</protein>